<accession>S4TN71</accession>
<reference evidence="2 3" key="1">
    <citation type="journal article" date="2013" name="BMC Genomics">
        <title>Genomic characterization provides new insight into Salmonella phage diversity.</title>
        <authorList>
            <person name="Moreno Switt A.I."/>
            <person name="Orsi R.H."/>
            <person name="den Bakker H.C."/>
            <person name="Vongkamjan K."/>
            <person name="Altier C."/>
            <person name="Wiedmann M."/>
        </authorList>
    </citation>
    <scope>NUCLEOTIDE SEQUENCE [LARGE SCALE GENOMIC DNA]</scope>
</reference>
<protein>
    <submittedName>
        <fullName evidence="2">Uncharacterized protein</fullName>
    </submittedName>
</protein>
<dbReference type="EMBL" id="KC139513">
    <property type="protein sequence ID" value="AGF87876.1"/>
    <property type="molecule type" value="Genomic_DNA"/>
</dbReference>
<name>S4TN71_9CAUD</name>
<dbReference type="Proteomes" id="UP000232892">
    <property type="component" value="Segment"/>
</dbReference>
<evidence type="ECO:0000313" key="3">
    <source>
        <dbReference type="Proteomes" id="UP000232892"/>
    </source>
</evidence>
<proteinExistence type="predicted"/>
<evidence type="ECO:0000256" key="1">
    <source>
        <dbReference type="SAM" id="Phobius"/>
    </source>
</evidence>
<gene>
    <name evidence="2" type="ORF">SP126_00230</name>
</gene>
<keyword evidence="1" id="KW-1133">Transmembrane helix</keyword>
<keyword evidence="1" id="KW-0812">Transmembrane</keyword>
<keyword evidence="3" id="KW-1185">Reference proteome</keyword>
<evidence type="ECO:0000313" key="2">
    <source>
        <dbReference type="EMBL" id="AGF87876.1"/>
    </source>
</evidence>
<organism evidence="2 3">
    <name type="scientific">Salmonella phage FSL SP-126</name>
    <dbReference type="NCBI Taxonomy" id="2928681"/>
    <lineage>
        <taxon>Viruses</taxon>
        <taxon>Duplodnaviria</taxon>
        <taxon>Heunggongvirae</taxon>
        <taxon>Uroviricota</taxon>
        <taxon>Caudoviricetes</taxon>
        <taxon>Drexlerviridae</taxon>
        <taxon>Tempevirinae</taxon>
        <taxon>Tlsvirus</taxon>
        <taxon>Tlsvirus SP126</taxon>
    </lineage>
</organism>
<feature type="transmembrane region" description="Helical" evidence="1">
    <location>
        <begin position="39"/>
        <end position="61"/>
    </location>
</feature>
<dbReference type="OrthoDB" id="28554at10239"/>
<sequence length="118" mass="13776">MEFFESIYTRRVFNSMVESGFMKECEPPKAKPFYKNGDFWHNAVLITILLILSMGFIFMMLDNRKETEKTIIYLRELADRLENGEVGLNDITIEARNICWNVEEETLTLQTVKAVNNG</sequence>
<keyword evidence="1" id="KW-0472">Membrane</keyword>